<gene>
    <name evidence="1" type="ORF">AX760_14605</name>
</gene>
<evidence type="ECO:0008006" key="3">
    <source>
        <dbReference type="Google" id="ProtNLM"/>
    </source>
</evidence>
<evidence type="ECO:0000313" key="1">
    <source>
        <dbReference type="EMBL" id="OJF98336.1"/>
    </source>
</evidence>
<dbReference type="EMBL" id="LSRP01000076">
    <property type="protein sequence ID" value="OJF98336.1"/>
    <property type="molecule type" value="Genomic_DNA"/>
</dbReference>
<proteinExistence type="predicted"/>
<evidence type="ECO:0000313" key="2">
    <source>
        <dbReference type="Proteomes" id="UP000182661"/>
    </source>
</evidence>
<dbReference type="OrthoDB" id="8404115at2"/>
<dbReference type="AlphaFoldDB" id="A0A657LTZ7"/>
<comment type="caution">
    <text evidence="1">The sequence shown here is derived from an EMBL/GenBank/DDBJ whole genome shotgun (WGS) entry which is preliminary data.</text>
</comment>
<organism evidence="1 2">
    <name type="scientific">Pararhizobium antarcticum</name>
    <dbReference type="NCBI Taxonomy" id="1798805"/>
    <lineage>
        <taxon>Bacteria</taxon>
        <taxon>Pseudomonadati</taxon>
        <taxon>Pseudomonadota</taxon>
        <taxon>Alphaproteobacteria</taxon>
        <taxon>Hyphomicrobiales</taxon>
        <taxon>Rhizobiaceae</taxon>
        <taxon>Rhizobium/Agrobacterium group</taxon>
        <taxon>Pararhizobium</taxon>
    </lineage>
</organism>
<sequence length="75" mass="8452">MTLSSCEHTVPGRRPRLSSNLFRPALSLFQTARTRMADAWQQHRTERAFEGLSYDTLKDIGFPSATAEKTGKPAR</sequence>
<protein>
    <recommendedName>
        <fullName evidence="3">DUF1127 domain-containing protein</fullName>
    </recommendedName>
</protein>
<dbReference type="Proteomes" id="UP000182661">
    <property type="component" value="Unassembled WGS sequence"/>
</dbReference>
<accession>A0A657LTZ7</accession>
<name>A0A657LTZ7_9HYPH</name>
<dbReference type="RefSeq" id="WP_071832573.1">
    <property type="nucleotide sequence ID" value="NZ_LSRP01000076.1"/>
</dbReference>
<reference evidence="1 2" key="1">
    <citation type="submission" date="2016-02" db="EMBL/GenBank/DDBJ databases">
        <title>Genome sequencing of a beta-galactosidase producing bacteria Rhizobium sp. 59.</title>
        <authorList>
            <person name="Wang D."/>
            <person name="Kot W."/>
            <person name="Qin Y."/>
            <person name="Hansen L."/>
            <person name="Naqvi K."/>
            <person name="Rensing C."/>
        </authorList>
    </citation>
    <scope>NUCLEOTIDE SEQUENCE [LARGE SCALE GENOMIC DNA]</scope>
    <source>
        <strain evidence="1 2">59</strain>
    </source>
</reference>
<keyword evidence="2" id="KW-1185">Reference proteome</keyword>